<dbReference type="Proteomes" id="UP000530850">
    <property type="component" value="Unassembled WGS sequence"/>
</dbReference>
<evidence type="ECO:0000313" key="2">
    <source>
        <dbReference type="EMBL" id="TJW12281.1"/>
    </source>
</evidence>
<gene>
    <name evidence="2" type="ORF">E5982_01375</name>
    <name evidence="1" type="ORF">FHR31_000275</name>
</gene>
<evidence type="ECO:0000313" key="4">
    <source>
        <dbReference type="Proteomes" id="UP000530850"/>
    </source>
</evidence>
<dbReference type="InterPro" id="IPR023214">
    <property type="entry name" value="HAD_sf"/>
</dbReference>
<evidence type="ECO:0000313" key="3">
    <source>
        <dbReference type="Proteomes" id="UP000309454"/>
    </source>
</evidence>
<comment type="caution">
    <text evidence="2">The sequence shown here is derived from an EMBL/GenBank/DDBJ whole genome shotgun (WGS) entry which is preliminary data.</text>
</comment>
<name>A0A3N0ACP4_9ACTN</name>
<evidence type="ECO:0000313" key="1">
    <source>
        <dbReference type="EMBL" id="MBB3170495.1"/>
    </source>
</evidence>
<dbReference type="Proteomes" id="UP000309454">
    <property type="component" value="Unassembled WGS sequence"/>
</dbReference>
<dbReference type="RefSeq" id="WP_123184661.1">
    <property type="nucleotide sequence ID" value="NZ_CANPEU010000001.1"/>
</dbReference>
<reference evidence="1 4" key="2">
    <citation type="submission" date="2020-08" db="EMBL/GenBank/DDBJ databases">
        <title>Sequencing the genomes of 1000 actinobacteria strains.</title>
        <authorList>
            <person name="Klenk H.-P."/>
        </authorList>
    </citation>
    <scope>NUCLEOTIDE SEQUENCE [LARGE SCALE GENOMIC DNA]</scope>
    <source>
        <strain evidence="1 4">DSM 22242</strain>
    </source>
</reference>
<dbReference type="OrthoDB" id="9787572at2"/>
<dbReference type="Gene3D" id="3.40.50.1000">
    <property type="entry name" value="HAD superfamily/HAD-like"/>
    <property type="match status" value="1"/>
</dbReference>
<dbReference type="SUPFAM" id="SSF56784">
    <property type="entry name" value="HAD-like"/>
    <property type="match status" value="1"/>
</dbReference>
<proteinExistence type="predicted"/>
<dbReference type="EMBL" id="SSTM01000001">
    <property type="protein sequence ID" value="TJW12281.1"/>
    <property type="molecule type" value="Genomic_DNA"/>
</dbReference>
<sequence length="178" mass="19259">MALLSPERYFSRISSIDIQRDLMGAGFGHVLLDVDNTILSRATHDIPRDVGVWLGKARTAGVEFCLVSNNWHASVHQLAGVLDVPVVGKSCKPLPQGFLLGLAKVGGTRKNTVVVGDQLLTDVLGAHLVGLPVYMVQPLVEVDLPHTMALRNFERAVLGNRRPEPVSVVADDPSRQTP</sequence>
<dbReference type="Pfam" id="PF13242">
    <property type="entry name" value="Hydrolase_like"/>
    <property type="match status" value="1"/>
</dbReference>
<dbReference type="AlphaFoldDB" id="A0A3N0ACP4"/>
<protein>
    <submittedName>
        <fullName evidence="2">YqeG family HAD IIIA-type phosphatase</fullName>
    </submittedName>
</protein>
<organism evidence="2 3">
    <name type="scientific">Parvibacter caecicola</name>
    <dbReference type="NCBI Taxonomy" id="747645"/>
    <lineage>
        <taxon>Bacteria</taxon>
        <taxon>Bacillati</taxon>
        <taxon>Actinomycetota</taxon>
        <taxon>Coriobacteriia</taxon>
        <taxon>Coriobacteriales</taxon>
        <taxon>Coriobacteriaceae</taxon>
        <taxon>Parvibacter</taxon>
    </lineage>
</organism>
<keyword evidence="3" id="KW-1185">Reference proteome</keyword>
<dbReference type="EMBL" id="JACHYA010000001">
    <property type="protein sequence ID" value="MBB3170495.1"/>
    <property type="molecule type" value="Genomic_DNA"/>
</dbReference>
<dbReference type="InterPro" id="IPR036412">
    <property type="entry name" value="HAD-like_sf"/>
</dbReference>
<dbReference type="GeneID" id="93355975"/>
<reference evidence="2 3" key="1">
    <citation type="submission" date="2019-04" db="EMBL/GenBank/DDBJ databases">
        <title>Microbes associate with the intestines of laboratory mice.</title>
        <authorList>
            <person name="Navarre W."/>
            <person name="Wong E."/>
            <person name="Huang K.C."/>
            <person name="Tropini C."/>
            <person name="Ng K."/>
            <person name="Yu B."/>
        </authorList>
    </citation>
    <scope>NUCLEOTIDE SEQUENCE [LARGE SCALE GENOMIC DNA]</scope>
    <source>
        <strain evidence="2 3">NM48_B13</strain>
    </source>
</reference>
<accession>A0A3N0ACP4</accession>